<dbReference type="HAMAP" id="MF_01118">
    <property type="entry name" value="MFS_YhhS"/>
    <property type="match status" value="1"/>
</dbReference>
<dbReference type="Proteomes" id="UP000297861">
    <property type="component" value="Unassembled WGS sequence"/>
</dbReference>
<dbReference type="GO" id="GO:0005886">
    <property type="term" value="C:plasma membrane"/>
    <property type="evidence" value="ECO:0007669"/>
    <property type="project" value="UniProtKB-SubCell"/>
</dbReference>
<dbReference type="Pfam" id="PF07690">
    <property type="entry name" value="MFS_1"/>
    <property type="match status" value="1"/>
</dbReference>
<dbReference type="PANTHER" id="PTHR23517">
    <property type="entry name" value="RESISTANCE PROTEIN MDTM, PUTATIVE-RELATED-RELATED"/>
    <property type="match status" value="1"/>
</dbReference>
<feature type="transmembrane region" description="Helical" evidence="8">
    <location>
        <begin position="108"/>
        <end position="129"/>
    </location>
</feature>
<evidence type="ECO:0000256" key="1">
    <source>
        <dbReference type="ARBA" id="ARBA00004651"/>
    </source>
</evidence>
<evidence type="ECO:0000313" key="9">
    <source>
        <dbReference type="EMBL" id="TFD96235.1"/>
    </source>
</evidence>
<keyword evidence="7 8" id="KW-0472">Membrane</keyword>
<keyword evidence="6 8" id="KW-1133">Transmembrane helix</keyword>
<evidence type="ECO:0000256" key="2">
    <source>
        <dbReference type="ARBA" id="ARBA00022448"/>
    </source>
</evidence>
<comment type="similarity">
    <text evidence="8">Belongs to the major facilitator superfamily. YhhS family.</text>
</comment>
<dbReference type="InterPro" id="IPR023008">
    <property type="entry name" value="MFS_YhhS-like"/>
</dbReference>
<evidence type="ECO:0000256" key="5">
    <source>
        <dbReference type="ARBA" id="ARBA00022692"/>
    </source>
</evidence>
<feature type="transmembrane region" description="Helical" evidence="8">
    <location>
        <begin position="282"/>
        <end position="300"/>
    </location>
</feature>
<feature type="transmembrane region" description="Helical" evidence="8">
    <location>
        <begin position="306"/>
        <end position="329"/>
    </location>
</feature>
<feature type="transmembrane region" description="Helical" evidence="8">
    <location>
        <begin position="48"/>
        <end position="70"/>
    </location>
</feature>
<dbReference type="InterPro" id="IPR011701">
    <property type="entry name" value="MFS"/>
</dbReference>
<dbReference type="OrthoDB" id="322544at2"/>
<dbReference type="SUPFAM" id="SSF103473">
    <property type="entry name" value="MFS general substrate transporter"/>
    <property type="match status" value="1"/>
</dbReference>
<keyword evidence="5 8" id="KW-0812">Transmembrane</keyword>
<dbReference type="Gene3D" id="1.20.1250.20">
    <property type="entry name" value="MFS general substrate transporter like domains"/>
    <property type="match status" value="1"/>
</dbReference>
<proteinExistence type="inferred from homology"/>
<feature type="transmembrane region" description="Helical" evidence="8">
    <location>
        <begin position="82"/>
        <end position="102"/>
    </location>
</feature>
<feature type="transmembrane region" description="Helical" evidence="8">
    <location>
        <begin position="371"/>
        <end position="390"/>
    </location>
</feature>
<feature type="transmembrane region" description="Helical" evidence="8">
    <location>
        <begin position="150"/>
        <end position="169"/>
    </location>
</feature>
<evidence type="ECO:0000256" key="8">
    <source>
        <dbReference type="HAMAP-Rule" id="MF_01118"/>
    </source>
</evidence>
<reference evidence="9 10" key="1">
    <citation type="submission" date="2019-03" db="EMBL/GenBank/DDBJ databases">
        <title>San Antonio Military Medical Center submission to MRSN (WRAIR), pending publication.</title>
        <authorList>
            <person name="Blyth D.M."/>
            <person name="Mccarthy S.L."/>
            <person name="Schall S.E."/>
            <person name="Stam J.A."/>
            <person name="Ong A.C."/>
            <person name="Mcgann P.T."/>
        </authorList>
    </citation>
    <scope>NUCLEOTIDE SEQUENCE [LARGE SCALE GENOMIC DNA]</scope>
    <source>
        <strain evidence="9 10">MRSN571793</strain>
    </source>
</reference>
<protein>
    <recommendedName>
        <fullName evidence="8">Uncharacterized MFS-type transporter E2605_11630</fullName>
    </recommendedName>
</protein>
<dbReference type="GO" id="GO:0022857">
    <property type="term" value="F:transmembrane transporter activity"/>
    <property type="evidence" value="ECO:0007669"/>
    <property type="project" value="UniProtKB-UniRule"/>
</dbReference>
<feature type="transmembrane region" description="Helical" evidence="8">
    <location>
        <begin position="20"/>
        <end position="42"/>
    </location>
</feature>
<gene>
    <name evidence="9" type="ORF">E2605_11630</name>
</gene>
<dbReference type="InterPro" id="IPR050171">
    <property type="entry name" value="MFS_Transporters"/>
</dbReference>
<feature type="transmembrane region" description="Helical" evidence="8">
    <location>
        <begin position="341"/>
        <end position="359"/>
    </location>
</feature>
<dbReference type="AlphaFoldDB" id="A0A4Y8L0M5"/>
<sequence length="402" mass="42464">MMTQKGSPMPNKISRSLVGYVILTFFGYTIIGLPLAVLPFFINKVLGYNTIIAGLVISLQYLTTFAMRGYSGNITDKKGPKPAVLISMGSFLLSGILLWIAYECKGIPHISLAILVITRLITGCGEGMIGASPINWAMLALGDQHTGTAISFNGIASYGGLAIGAPLGVYLEKFIGIEGVAIIIMAIAVTGYLVAHRKKAYRNEIIENRQPFMKVLAKVSPYGICLALGGLGFGTLSTFITLYYDYMHWTNGALCLTVFGATFILTRVVFSNAIKTYGGIKVSIASFAVEAIGLAILAYAPNVWLALLGAGITGCGFALVFPALGVEAVNLVSASNKGSALAGYGLFIDISLGITGPLVGAVGEHWGMDKIFPFSMFVVVIGLLLSIYLGKKRAVTISPSGN</sequence>
<evidence type="ECO:0000313" key="10">
    <source>
        <dbReference type="Proteomes" id="UP000297861"/>
    </source>
</evidence>
<keyword evidence="4" id="KW-0997">Cell inner membrane</keyword>
<evidence type="ECO:0000256" key="3">
    <source>
        <dbReference type="ARBA" id="ARBA00022475"/>
    </source>
</evidence>
<feature type="transmembrane region" description="Helical" evidence="8">
    <location>
        <begin position="249"/>
        <end position="270"/>
    </location>
</feature>
<comment type="subcellular location">
    <subcellularLocation>
        <location evidence="1 8">Cell membrane</location>
        <topology evidence="1 8">Multi-pass membrane protein</topology>
    </subcellularLocation>
</comment>
<keyword evidence="2 8" id="KW-0813">Transport</keyword>
<evidence type="ECO:0000256" key="4">
    <source>
        <dbReference type="ARBA" id="ARBA00022519"/>
    </source>
</evidence>
<feature type="transmembrane region" description="Helical" evidence="8">
    <location>
        <begin position="175"/>
        <end position="195"/>
    </location>
</feature>
<organism evidence="9 10">
    <name type="scientific">Dysgonomonas capnocytophagoides</name>
    <dbReference type="NCBI Taxonomy" id="45254"/>
    <lineage>
        <taxon>Bacteria</taxon>
        <taxon>Pseudomonadati</taxon>
        <taxon>Bacteroidota</taxon>
        <taxon>Bacteroidia</taxon>
        <taxon>Bacteroidales</taxon>
        <taxon>Dysgonomonadaceae</taxon>
        <taxon>Dysgonomonas</taxon>
    </lineage>
</organism>
<evidence type="ECO:0000256" key="7">
    <source>
        <dbReference type="ARBA" id="ARBA00023136"/>
    </source>
</evidence>
<name>A0A4Y8L0M5_9BACT</name>
<feature type="transmembrane region" description="Helical" evidence="8">
    <location>
        <begin position="215"/>
        <end position="243"/>
    </location>
</feature>
<dbReference type="RefSeq" id="WP_051290904.1">
    <property type="nucleotide sequence ID" value="NZ_JAWZLG010000015.1"/>
</dbReference>
<keyword evidence="10" id="KW-1185">Reference proteome</keyword>
<dbReference type="InterPro" id="IPR036259">
    <property type="entry name" value="MFS_trans_sf"/>
</dbReference>
<dbReference type="PANTHER" id="PTHR23517:SF13">
    <property type="entry name" value="MAJOR FACILITATOR SUPERFAMILY MFS_1"/>
    <property type="match status" value="1"/>
</dbReference>
<dbReference type="EMBL" id="SOML01000006">
    <property type="protein sequence ID" value="TFD96235.1"/>
    <property type="molecule type" value="Genomic_DNA"/>
</dbReference>
<dbReference type="CDD" id="cd17489">
    <property type="entry name" value="MFS_YfcJ_like"/>
    <property type="match status" value="1"/>
</dbReference>
<dbReference type="NCBIfam" id="NF003477">
    <property type="entry name" value="PRK05122.1"/>
    <property type="match status" value="1"/>
</dbReference>
<accession>A0A4Y8L0M5</accession>
<evidence type="ECO:0000256" key="6">
    <source>
        <dbReference type="ARBA" id="ARBA00022989"/>
    </source>
</evidence>
<dbReference type="STRING" id="1121485.GCA_000426485_00672"/>
<comment type="caution">
    <text evidence="9">The sequence shown here is derived from an EMBL/GenBank/DDBJ whole genome shotgun (WGS) entry which is preliminary data.</text>
</comment>
<keyword evidence="3 8" id="KW-1003">Cell membrane</keyword>